<evidence type="ECO:0000256" key="1">
    <source>
        <dbReference type="ARBA" id="ARBA00010800"/>
    </source>
</evidence>
<name>A0AA38H6H3_9TREE</name>
<organism evidence="3 4">
    <name type="scientific">Dioszegia hungarica</name>
    <dbReference type="NCBI Taxonomy" id="4972"/>
    <lineage>
        <taxon>Eukaryota</taxon>
        <taxon>Fungi</taxon>
        <taxon>Dikarya</taxon>
        <taxon>Basidiomycota</taxon>
        <taxon>Agaricomycotina</taxon>
        <taxon>Tremellomycetes</taxon>
        <taxon>Tremellales</taxon>
        <taxon>Bulleribasidiaceae</taxon>
        <taxon>Dioszegia</taxon>
    </lineage>
</organism>
<dbReference type="SUPFAM" id="SSF160350">
    <property type="entry name" value="Rnp2-like"/>
    <property type="match status" value="1"/>
</dbReference>
<keyword evidence="4" id="KW-1185">Reference proteome</keyword>
<protein>
    <submittedName>
        <fullName evidence="3">Rpp14/Pop5 family-domain-containing protein</fullName>
    </submittedName>
</protein>
<dbReference type="GO" id="GO:0005730">
    <property type="term" value="C:nucleolus"/>
    <property type="evidence" value="ECO:0007669"/>
    <property type="project" value="TreeGrafter"/>
</dbReference>
<dbReference type="GO" id="GO:0030681">
    <property type="term" value="C:multimeric ribonuclease P complex"/>
    <property type="evidence" value="ECO:0007669"/>
    <property type="project" value="TreeGrafter"/>
</dbReference>
<dbReference type="RefSeq" id="XP_052944857.1">
    <property type="nucleotide sequence ID" value="XM_053092599.1"/>
</dbReference>
<dbReference type="InterPro" id="IPR038085">
    <property type="entry name" value="Rnp2-like_sf"/>
</dbReference>
<dbReference type="GO" id="GO:0000172">
    <property type="term" value="C:ribonuclease MRP complex"/>
    <property type="evidence" value="ECO:0007669"/>
    <property type="project" value="TreeGrafter"/>
</dbReference>
<gene>
    <name evidence="3" type="ORF">MKK02DRAFT_43760</name>
</gene>
<reference evidence="3" key="1">
    <citation type="journal article" date="2022" name="G3 (Bethesda)">
        <title>High quality genome of the basidiomycete yeast Dioszegia hungarica PDD-24b-2 isolated from cloud water.</title>
        <authorList>
            <person name="Jarrige D."/>
            <person name="Haridas S."/>
            <person name="Bleykasten-Grosshans C."/>
            <person name="Joly M."/>
            <person name="Nadalig T."/>
            <person name="Sancelme M."/>
            <person name="Vuilleumier S."/>
            <person name="Grigoriev I.V."/>
            <person name="Amato P."/>
            <person name="Bringel F."/>
        </authorList>
    </citation>
    <scope>NUCLEOTIDE SEQUENCE</scope>
    <source>
        <strain evidence="3">PDD-24b-2</strain>
    </source>
</reference>
<dbReference type="Gene3D" id="3.30.70.3250">
    <property type="entry name" value="Ribonuclease P, Pop5 subunit"/>
    <property type="match status" value="1"/>
</dbReference>
<dbReference type="GeneID" id="77731804"/>
<proteinExistence type="inferred from homology"/>
<sequence>MVRFKNRHLLVEFISPASFTSDVGVGGPNESLSPTFDAGFNGADDDGDDVLPVLPLVPFVVPHTDLSGQLKLGDDGSSAVFRALRANVLDCFGDEGWGRLASSFKVIYHSPHTTLTILRVARPHYRTLWASLTLLREMNGQPIIPRVVAISGTIKKLQNRAIAYHRLVTAQMLSAALAGVQDEGLSRGGRRAEEEKRLREGWDKEEEMLNALED</sequence>
<dbReference type="PANTHER" id="PTHR15441">
    <property type="entry name" value="RIBONUCLEASE P PROTEIN SUBUNIT P14"/>
    <property type="match status" value="1"/>
</dbReference>
<dbReference type="InterPro" id="IPR002759">
    <property type="entry name" value="Pop5/Rpp14/Rnp2-like"/>
</dbReference>
<dbReference type="PANTHER" id="PTHR15441:SF2">
    <property type="entry name" value="RIBONUCLEASE P_MRP PROTEIN SUBUNIT POP5"/>
    <property type="match status" value="1"/>
</dbReference>
<evidence type="ECO:0000313" key="4">
    <source>
        <dbReference type="Proteomes" id="UP001164286"/>
    </source>
</evidence>
<dbReference type="EMBL" id="JAKWFO010000005">
    <property type="protein sequence ID" value="KAI9635080.1"/>
    <property type="molecule type" value="Genomic_DNA"/>
</dbReference>
<dbReference type="Proteomes" id="UP001164286">
    <property type="component" value="Unassembled WGS sequence"/>
</dbReference>
<accession>A0AA38H6H3</accession>
<keyword evidence="2" id="KW-0819">tRNA processing</keyword>
<comment type="similarity">
    <text evidence="1">Belongs to the eukaryotic/archaeal RNase P protein component 2 family.</text>
</comment>
<evidence type="ECO:0000313" key="3">
    <source>
        <dbReference type="EMBL" id="KAI9635080.1"/>
    </source>
</evidence>
<dbReference type="GO" id="GO:0033204">
    <property type="term" value="F:ribonuclease P RNA binding"/>
    <property type="evidence" value="ECO:0007669"/>
    <property type="project" value="TreeGrafter"/>
</dbReference>
<dbReference type="Pfam" id="PF01900">
    <property type="entry name" value="RNase_P_Rpp14"/>
    <property type="match status" value="1"/>
</dbReference>
<comment type="caution">
    <text evidence="3">The sequence shown here is derived from an EMBL/GenBank/DDBJ whole genome shotgun (WGS) entry which is preliminary data.</text>
</comment>
<dbReference type="AlphaFoldDB" id="A0AA38H6H3"/>
<evidence type="ECO:0000256" key="2">
    <source>
        <dbReference type="ARBA" id="ARBA00022694"/>
    </source>
</evidence>
<dbReference type="GO" id="GO:0001682">
    <property type="term" value="P:tRNA 5'-leader removal"/>
    <property type="evidence" value="ECO:0007669"/>
    <property type="project" value="InterPro"/>
</dbReference>